<gene>
    <name evidence="1" type="ORF">AULFYP135_00672</name>
</gene>
<sequence length="223" mass="25583">MYHQPFRHVWRPGPATSYCVEKGFSTTFGEQCDGYARAENGLRTLLGGPWPQPFPDRKRYNLLKAITFEVEENLLQILEDSGLPKPTKVDRSQLKRLEPAYRLTGYRTVYTMTGEEFRPFAGLLDGELPWFLEGAKVFASNSAHRERATQENLILAVAGLRCLLYAQYGPEVDLAIAPRDKEKQGMGYFKAQSLFQVIPPEWEEAEQYAFDPRGELTFENYPF</sequence>
<name>A0A6N2S3J8_9FIRM</name>
<dbReference type="EMBL" id="CACRSL010000003">
    <property type="protein sequence ID" value="VYS86080.1"/>
    <property type="molecule type" value="Genomic_DNA"/>
</dbReference>
<organism evidence="1">
    <name type="scientific">uncultured Anaerotruncus sp</name>
    <dbReference type="NCBI Taxonomy" id="905011"/>
    <lineage>
        <taxon>Bacteria</taxon>
        <taxon>Bacillati</taxon>
        <taxon>Bacillota</taxon>
        <taxon>Clostridia</taxon>
        <taxon>Eubacteriales</taxon>
        <taxon>Oscillospiraceae</taxon>
        <taxon>Anaerotruncus</taxon>
        <taxon>environmental samples</taxon>
    </lineage>
</organism>
<proteinExistence type="predicted"/>
<accession>A0A6N2S3J8</accession>
<protein>
    <submittedName>
        <fullName evidence="1">Uncharacterized protein</fullName>
    </submittedName>
</protein>
<reference evidence="1" key="1">
    <citation type="submission" date="2019-11" db="EMBL/GenBank/DDBJ databases">
        <authorList>
            <person name="Feng L."/>
        </authorList>
    </citation>
    <scope>NUCLEOTIDE SEQUENCE</scope>
    <source>
        <strain evidence="1">AundefinedLFYP135</strain>
    </source>
</reference>
<evidence type="ECO:0000313" key="1">
    <source>
        <dbReference type="EMBL" id="VYS86080.1"/>
    </source>
</evidence>
<dbReference type="AlphaFoldDB" id="A0A6N2S3J8"/>